<reference evidence="7 8" key="1">
    <citation type="submission" date="2020-08" db="EMBL/GenBank/DDBJ databases">
        <title>Oceanospirillum sp. nov. isolated from marine sediment.</title>
        <authorList>
            <person name="Ji X."/>
        </authorList>
    </citation>
    <scope>NUCLEOTIDE SEQUENCE [LARGE SCALE GENOMIC DNA]</scope>
    <source>
        <strain evidence="7 8">D5</strain>
    </source>
</reference>
<dbReference type="CDD" id="cd16343">
    <property type="entry name" value="LMWPTP"/>
    <property type="match status" value="1"/>
</dbReference>
<name>A0A839IQG6_9GAMM</name>
<dbReference type="InterPro" id="IPR036196">
    <property type="entry name" value="Ptyr_pPase_sf"/>
</dbReference>
<dbReference type="SUPFAM" id="SSF52788">
    <property type="entry name" value="Phosphotyrosine protein phosphatases I"/>
    <property type="match status" value="1"/>
</dbReference>
<feature type="domain" description="Phosphotyrosine protein phosphatase I" evidence="6">
    <location>
        <begin position="1"/>
        <end position="150"/>
    </location>
</feature>
<accession>A0A839IQG6</accession>
<dbReference type="InterPro" id="IPR050438">
    <property type="entry name" value="LMW_PTPase"/>
</dbReference>
<dbReference type="EMBL" id="JACJFM010000015">
    <property type="protein sequence ID" value="MBB1487485.1"/>
    <property type="molecule type" value="Genomic_DNA"/>
</dbReference>
<gene>
    <name evidence="7" type="ORF">H4O21_12790</name>
</gene>
<keyword evidence="8" id="KW-1185">Reference proteome</keyword>
<dbReference type="SMART" id="SM00226">
    <property type="entry name" value="LMWPc"/>
    <property type="match status" value="1"/>
</dbReference>
<feature type="active site" description="Proton donor" evidence="5">
    <location>
        <position position="124"/>
    </location>
</feature>
<comment type="caution">
    <text evidence="7">The sequence shown here is derived from an EMBL/GenBank/DDBJ whole genome shotgun (WGS) entry which is preliminary data.</text>
</comment>
<evidence type="ECO:0000313" key="7">
    <source>
        <dbReference type="EMBL" id="MBB1487485.1"/>
    </source>
</evidence>
<dbReference type="Proteomes" id="UP000565262">
    <property type="component" value="Unassembled WGS sequence"/>
</dbReference>
<dbReference type="Pfam" id="PF01451">
    <property type="entry name" value="LMWPc"/>
    <property type="match status" value="1"/>
</dbReference>
<evidence type="ECO:0000259" key="6">
    <source>
        <dbReference type="SMART" id="SM00226"/>
    </source>
</evidence>
<dbReference type="InterPro" id="IPR017867">
    <property type="entry name" value="Tyr_phospatase_low_mol_wt"/>
</dbReference>
<evidence type="ECO:0000256" key="2">
    <source>
        <dbReference type="ARBA" id="ARBA00013064"/>
    </source>
</evidence>
<feature type="active site" description="Nucleophile" evidence="5">
    <location>
        <position position="13"/>
    </location>
</feature>
<dbReference type="GO" id="GO:0004725">
    <property type="term" value="F:protein tyrosine phosphatase activity"/>
    <property type="evidence" value="ECO:0007669"/>
    <property type="project" value="UniProtKB-EC"/>
</dbReference>
<evidence type="ECO:0000256" key="4">
    <source>
        <dbReference type="ARBA" id="ARBA00022912"/>
    </source>
</evidence>
<keyword evidence="3" id="KW-0378">Hydrolase</keyword>
<dbReference type="PRINTS" id="PR00719">
    <property type="entry name" value="LMWPTPASE"/>
</dbReference>
<organism evidence="7 8">
    <name type="scientific">Oceanospirillum sediminis</name>
    <dbReference type="NCBI Taxonomy" id="2760088"/>
    <lineage>
        <taxon>Bacteria</taxon>
        <taxon>Pseudomonadati</taxon>
        <taxon>Pseudomonadota</taxon>
        <taxon>Gammaproteobacteria</taxon>
        <taxon>Oceanospirillales</taxon>
        <taxon>Oceanospirillaceae</taxon>
        <taxon>Oceanospirillum</taxon>
    </lineage>
</organism>
<evidence type="ECO:0000313" key="8">
    <source>
        <dbReference type="Proteomes" id="UP000565262"/>
    </source>
</evidence>
<dbReference type="InterPro" id="IPR023485">
    <property type="entry name" value="Ptyr_pPase"/>
</dbReference>
<comment type="similarity">
    <text evidence="1">Belongs to the low molecular weight phosphotyrosine protein phosphatase family.</text>
</comment>
<dbReference type="PANTHER" id="PTHR11717">
    <property type="entry name" value="LOW MOLECULAR WEIGHT PROTEIN TYROSINE PHOSPHATASE"/>
    <property type="match status" value="1"/>
</dbReference>
<evidence type="ECO:0000256" key="1">
    <source>
        <dbReference type="ARBA" id="ARBA00011063"/>
    </source>
</evidence>
<dbReference type="AlphaFoldDB" id="A0A839IQG6"/>
<feature type="active site" description="Nucleophile" evidence="5">
    <location>
        <position position="7"/>
    </location>
</feature>
<evidence type="ECO:0000256" key="3">
    <source>
        <dbReference type="ARBA" id="ARBA00022801"/>
    </source>
</evidence>
<keyword evidence="4" id="KW-0904">Protein phosphatase</keyword>
<evidence type="ECO:0000256" key="5">
    <source>
        <dbReference type="PIRSR" id="PIRSR617867-1"/>
    </source>
</evidence>
<dbReference type="FunFam" id="3.40.50.2300:FF:000113">
    <property type="entry name" value="Low molecular weight protein-tyrosine-phosphatase"/>
    <property type="match status" value="1"/>
</dbReference>
<dbReference type="Gene3D" id="3.40.50.2300">
    <property type="match status" value="1"/>
</dbReference>
<proteinExistence type="inferred from homology"/>
<sequence>MSVLFVCLGNICRSPTADGVFRGLVARAGLDEQILVDSAGTGAGHAGNPPDSRSQAAAAERGYDLSKLRARQVTEDDFHRFDLILAMDQANYNGLMNLQPVNSKAHLDMFLSCAPELGVREVPDPYYGGDDGFELVLDLVEAAGEKLLDSLRRQYQL</sequence>
<dbReference type="PANTHER" id="PTHR11717:SF7">
    <property type="entry name" value="LOW MOLECULAR WEIGHT PHOSPHOTYROSINE PROTEIN PHOSPHATASE"/>
    <property type="match status" value="1"/>
</dbReference>
<protein>
    <recommendedName>
        <fullName evidence="2">protein-tyrosine-phosphatase</fullName>
        <ecNumber evidence="2">3.1.3.48</ecNumber>
    </recommendedName>
</protein>
<dbReference type="EC" id="3.1.3.48" evidence="2"/>